<proteinExistence type="predicted"/>
<evidence type="ECO:0000313" key="1">
    <source>
        <dbReference type="EMBL" id="SEP61640.1"/>
    </source>
</evidence>
<organism evidence="1 2">
    <name type="scientific">Virgibacillus subterraneus</name>
    <dbReference type="NCBI Taxonomy" id="621109"/>
    <lineage>
        <taxon>Bacteria</taxon>
        <taxon>Bacillati</taxon>
        <taxon>Bacillota</taxon>
        <taxon>Bacilli</taxon>
        <taxon>Bacillales</taxon>
        <taxon>Bacillaceae</taxon>
        <taxon>Virgibacillus</taxon>
    </lineage>
</organism>
<evidence type="ECO:0000313" key="2">
    <source>
        <dbReference type="Proteomes" id="UP000198733"/>
    </source>
</evidence>
<evidence type="ECO:0008006" key="3">
    <source>
        <dbReference type="Google" id="ProtNLM"/>
    </source>
</evidence>
<comment type="caution">
    <text evidence="1">The sequence shown here is derived from an EMBL/GenBank/DDBJ whole genome shotgun (WGS) entry which is preliminary data.</text>
</comment>
<dbReference type="RefSeq" id="WP_281243629.1">
    <property type="nucleotide sequence ID" value="NZ_FOEH01000001.1"/>
</dbReference>
<gene>
    <name evidence="1" type="ORF">SAMN05216232_0362</name>
</gene>
<dbReference type="Proteomes" id="UP000198733">
    <property type="component" value="Unassembled WGS sequence"/>
</dbReference>
<protein>
    <recommendedName>
        <fullName evidence="3">Resolvase/invertase-type recombinase catalytic domain-containing protein</fullName>
    </recommendedName>
</protein>
<keyword evidence="2" id="KW-1185">Reference proteome</keyword>
<accession>A0A1H8ZB34</accession>
<dbReference type="EMBL" id="FOEH01000001">
    <property type="protein sequence ID" value="SEP61640.1"/>
    <property type="molecule type" value="Genomic_DNA"/>
</dbReference>
<sequence>MDNNKKTVVYARTASDKQSFDLQLEAAKPFLKGVREEDVVIITE</sequence>
<reference evidence="1 2" key="1">
    <citation type="submission" date="2016-10" db="EMBL/GenBank/DDBJ databases">
        <authorList>
            <person name="Varghese N."/>
            <person name="Submissions S."/>
        </authorList>
    </citation>
    <scope>NUCLEOTIDE SEQUENCE [LARGE SCALE GENOMIC DNA]</scope>
    <source>
        <strain evidence="1 2">CGMCC 1.7734</strain>
    </source>
</reference>
<name>A0A1H8ZB34_9BACI</name>